<dbReference type="Proteomes" id="UP000297527">
    <property type="component" value="Unassembled WGS sequence"/>
</dbReference>
<accession>A0A4Z1HBS2</accession>
<sequence length="174" mass="19627">MSNQLISSYDDWQLGRNDDFYDNPLDFTHLNWDNFEQFDNDPCSEFLNFFNDEPSSESHQDSYNIPPVIADASPFIFPFETLPNAPINDHHDMGSDFSRPRDEPCYAQSHARTPALDNSAYNQTDVTSNSYPSLSANVSSGSSPQESSGKKTTKDAKHFCTICQKGCHTKAILR</sequence>
<keyword evidence="3" id="KW-1185">Reference proteome</keyword>
<dbReference type="AlphaFoldDB" id="A0A4Z1HBS2"/>
<reference evidence="2 3" key="1">
    <citation type="submission" date="2017-12" db="EMBL/GenBank/DDBJ databases">
        <title>Comparative genomics of Botrytis spp.</title>
        <authorList>
            <person name="Valero-Jimenez C.A."/>
            <person name="Tapia P."/>
            <person name="Veloso J."/>
            <person name="Silva-Moreno E."/>
            <person name="Staats M."/>
            <person name="Valdes J.H."/>
            <person name="Van Kan J.A.L."/>
        </authorList>
    </citation>
    <scope>NUCLEOTIDE SEQUENCE [LARGE SCALE GENOMIC DNA]</scope>
    <source>
        <strain evidence="2 3">MUCL11595</strain>
    </source>
</reference>
<feature type="compositionally biased region" description="Basic and acidic residues" evidence="1">
    <location>
        <begin position="88"/>
        <end position="104"/>
    </location>
</feature>
<evidence type="ECO:0000313" key="3">
    <source>
        <dbReference type="Proteomes" id="UP000297527"/>
    </source>
</evidence>
<protein>
    <submittedName>
        <fullName evidence="2">Uncharacterized protein</fullName>
    </submittedName>
</protein>
<feature type="compositionally biased region" description="Polar residues" evidence="1">
    <location>
        <begin position="119"/>
        <end position="138"/>
    </location>
</feature>
<comment type="caution">
    <text evidence="2">The sequence shown here is derived from an EMBL/GenBank/DDBJ whole genome shotgun (WGS) entry which is preliminary data.</text>
</comment>
<organism evidence="2 3">
    <name type="scientific">Botryotinia convoluta</name>
    <dbReference type="NCBI Taxonomy" id="54673"/>
    <lineage>
        <taxon>Eukaryota</taxon>
        <taxon>Fungi</taxon>
        <taxon>Dikarya</taxon>
        <taxon>Ascomycota</taxon>
        <taxon>Pezizomycotina</taxon>
        <taxon>Leotiomycetes</taxon>
        <taxon>Helotiales</taxon>
        <taxon>Sclerotiniaceae</taxon>
        <taxon>Botryotinia</taxon>
    </lineage>
</organism>
<gene>
    <name evidence="2" type="ORF">BCON_0320g00120</name>
</gene>
<evidence type="ECO:0000256" key="1">
    <source>
        <dbReference type="SAM" id="MobiDB-lite"/>
    </source>
</evidence>
<dbReference type="OrthoDB" id="3561125at2759"/>
<evidence type="ECO:0000313" key="2">
    <source>
        <dbReference type="EMBL" id="TGO46524.1"/>
    </source>
</evidence>
<feature type="region of interest" description="Disordered" evidence="1">
    <location>
        <begin position="88"/>
        <end position="107"/>
    </location>
</feature>
<name>A0A4Z1HBS2_9HELO</name>
<feature type="region of interest" description="Disordered" evidence="1">
    <location>
        <begin position="113"/>
        <end position="152"/>
    </location>
</feature>
<dbReference type="EMBL" id="PQXN01000319">
    <property type="protein sequence ID" value="TGO46524.1"/>
    <property type="molecule type" value="Genomic_DNA"/>
</dbReference>
<proteinExistence type="predicted"/>